<feature type="domain" description="ABC transporter" evidence="5">
    <location>
        <begin position="5"/>
        <end position="250"/>
    </location>
</feature>
<dbReference type="Pfam" id="PF08352">
    <property type="entry name" value="oligo_HPY"/>
    <property type="match status" value="1"/>
</dbReference>
<dbReference type="RefSeq" id="WP_054846164.1">
    <property type="nucleotide sequence ID" value="NZ_AP018929.1"/>
</dbReference>
<dbReference type="EMBL" id="AP018929">
    <property type="protein sequence ID" value="BBG23442.1"/>
    <property type="molecule type" value="Genomic_DNA"/>
</dbReference>
<dbReference type="KEGG" id="step:IC006_0726"/>
<evidence type="ECO:0000259" key="5">
    <source>
        <dbReference type="PROSITE" id="PS50893"/>
    </source>
</evidence>
<evidence type="ECO:0000313" key="7">
    <source>
        <dbReference type="EMBL" id="BBG26194.1"/>
    </source>
</evidence>
<dbReference type="SMART" id="SM00382">
    <property type="entry name" value="AAA"/>
    <property type="match status" value="1"/>
</dbReference>
<dbReference type="InterPro" id="IPR013563">
    <property type="entry name" value="Oligopep_ABC_C"/>
</dbReference>
<evidence type="ECO:0000313" key="6">
    <source>
        <dbReference type="EMBL" id="BBG23442.1"/>
    </source>
</evidence>
<reference evidence="7 8" key="2">
    <citation type="journal article" date="2020" name="Int. J. Syst. Evol. Microbiol.">
        <title>Sulfuracidifex tepidarius gen. nov., sp. nov. and transfer of Sulfolobus metallicus Huber and Stetter 1992 to the genus Sulfuracidifex as Sulfuracidifex metallicus comb. nov.</title>
        <authorList>
            <person name="Itoh T."/>
            <person name="Miura T."/>
            <person name="Sakai H.D."/>
            <person name="Kato S."/>
            <person name="Ohkuma M."/>
            <person name="Takashina T."/>
        </authorList>
    </citation>
    <scope>NUCLEOTIDE SEQUENCE</scope>
    <source>
        <strain evidence="6 8">IC-006</strain>
        <strain evidence="7">IC-007</strain>
    </source>
</reference>
<dbReference type="PROSITE" id="PS00211">
    <property type="entry name" value="ABC_TRANSPORTER_1"/>
    <property type="match status" value="1"/>
</dbReference>
<keyword evidence="3" id="KW-0547">Nucleotide-binding</keyword>
<dbReference type="GO" id="GO:0016887">
    <property type="term" value="F:ATP hydrolysis activity"/>
    <property type="evidence" value="ECO:0007669"/>
    <property type="project" value="InterPro"/>
</dbReference>
<dbReference type="InterPro" id="IPR017871">
    <property type="entry name" value="ABC_transporter-like_CS"/>
</dbReference>
<keyword evidence="4 7" id="KW-0067">ATP-binding</keyword>
<evidence type="ECO:0000256" key="3">
    <source>
        <dbReference type="ARBA" id="ARBA00022741"/>
    </source>
</evidence>
<dbReference type="PROSITE" id="PS50893">
    <property type="entry name" value="ABC_TRANSPORTER_2"/>
    <property type="match status" value="1"/>
</dbReference>
<dbReference type="GO" id="GO:0005524">
    <property type="term" value="F:ATP binding"/>
    <property type="evidence" value="ECO:0007669"/>
    <property type="project" value="UniProtKB-KW"/>
</dbReference>
<dbReference type="OrthoDB" id="18209at2157"/>
<evidence type="ECO:0000256" key="4">
    <source>
        <dbReference type="ARBA" id="ARBA00022840"/>
    </source>
</evidence>
<dbReference type="Proteomes" id="UP000325030">
    <property type="component" value="Chromosome"/>
</dbReference>
<dbReference type="STRING" id="1294262.GCA_001316085_02015"/>
<accession>A0A510DTC1</accession>
<dbReference type="PANTHER" id="PTHR43776:SF7">
    <property type="entry name" value="D,D-DIPEPTIDE TRANSPORT ATP-BINDING PROTEIN DDPF-RELATED"/>
    <property type="match status" value="1"/>
</dbReference>
<evidence type="ECO:0000256" key="1">
    <source>
        <dbReference type="ARBA" id="ARBA00005417"/>
    </source>
</evidence>
<dbReference type="InterPro" id="IPR027417">
    <property type="entry name" value="P-loop_NTPase"/>
</dbReference>
<dbReference type="InterPro" id="IPR003439">
    <property type="entry name" value="ABC_transporter-like_ATP-bd"/>
</dbReference>
<proteinExistence type="inferred from homology"/>
<dbReference type="SUPFAM" id="SSF52540">
    <property type="entry name" value="P-loop containing nucleoside triphosphate hydrolases"/>
    <property type="match status" value="1"/>
</dbReference>
<dbReference type="GO" id="GO:0015833">
    <property type="term" value="P:peptide transport"/>
    <property type="evidence" value="ECO:0007669"/>
    <property type="project" value="InterPro"/>
</dbReference>
<keyword evidence="8" id="KW-1185">Reference proteome</keyword>
<dbReference type="Proteomes" id="UP000322983">
    <property type="component" value="Chromosome"/>
</dbReference>
<dbReference type="Gene3D" id="3.40.50.300">
    <property type="entry name" value="P-loop containing nucleotide triphosphate hydrolases"/>
    <property type="match status" value="1"/>
</dbReference>
<accession>A0A510E122</accession>
<sequence>MSELYKVENLTKQFQAYKRNLIESLSRTKVPQIRALEDVSFSIKEGEVMGVVGESGSGKTTLGKIMAMIETPTHGKLTFMGKDVTTNRGELMKSISMVFQNPLTSMNPRMKVKEIVSEPLGKYDEGRVKEVLSMVGLDFNYVGEKLPRELSGGQLQRVAIARALSKKVKFLVLDEPTSALDVSVQAQVLNMLVDLQKETGISYLFITHNIAVARFISDRIMVLYAGKVMEIGDADKVLKEPAHPYTKSLVDSLPSIQKKEVKPPEGEVPSLINLPRGCRFGPRCPFATDLCKEKEPPEFEIGDRKVACWLFSPNGEKNPS</sequence>
<evidence type="ECO:0000256" key="2">
    <source>
        <dbReference type="ARBA" id="ARBA00022448"/>
    </source>
</evidence>
<name>A0A510E122_9CREN</name>
<reference evidence="9" key="1">
    <citation type="submission" date="2018-09" db="EMBL/GenBank/DDBJ databases">
        <title>Complete Genome Sequencing of Sulfolobus sp. JCM 16834.</title>
        <authorList>
            <person name="Kato S."/>
            <person name="Itoh T."/>
            <person name="Ohkuma M."/>
        </authorList>
    </citation>
    <scope>NUCLEOTIDE SEQUENCE [LARGE SCALE GENOMIC DNA]</scope>
    <source>
        <strain evidence="9">IC-007</strain>
    </source>
</reference>
<dbReference type="EMBL" id="AP018930">
    <property type="protein sequence ID" value="BBG26194.1"/>
    <property type="molecule type" value="Genomic_DNA"/>
</dbReference>
<dbReference type="CDD" id="cd03257">
    <property type="entry name" value="ABC_NikE_OppD_transporters"/>
    <property type="match status" value="1"/>
</dbReference>
<dbReference type="InterPro" id="IPR003593">
    <property type="entry name" value="AAA+_ATPase"/>
</dbReference>
<dbReference type="AlphaFoldDB" id="A0A510E122"/>
<dbReference type="PANTHER" id="PTHR43776">
    <property type="entry name" value="TRANSPORT ATP-BINDING PROTEIN"/>
    <property type="match status" value="1"/>
</dbReference>
<dbReference type="GO" id="GO:0055085">
    <property type="term" value="P:transmembrane transport"/>
    <property type="evidence" value="ECO:0007669"/>
    <property type="project" value="UniProtKB-ARBA"/>
</dbReference>
<dbReference type="Pfam" id="PF00005">
    <property type="entry name" value="ABC_tran"/>
    <property type="match status" value="1"/>
</dbReference>
<protein>
    <submittedName>
        <fullName evidence="7">Trehalose/maltose import ATP-binding protein MalK</fullName>
    </submittedName>
</protein>
<comment type="similarity">
    <text evidence="1">Belongs to the ABC transporter superfamily.</text>
</comment>
<keyword evidence="2" id="KW-0813">Transport</keyword>
<dbReference type="NCBIfam" id="TIGR01727">
    <property type="entry name" value="oligo_HPY"/>
    <property type="match status" value="1"/>
</dbReference>
<evidence type="ECO:0000313" key="8">
    <source>
        <dbReference type="Proteomes" id="UP000322983"/>
    </source>
</evidence>
<evidence type="ECO:0000313" key="9">
    <source>
        <dbReference type="Proteomes" id="UP000325030"/>
    </source>
</evidence>
<organism evidence="7 9">
    <name type="scientific">Sulfuracidifex tepidarius</name>
    <dbReference type="NCBI Taxonomy" id="1294262"/>
    <lineage>
        <taxon>Archaea</taxon>
        <taxon>Thermoproteota</taxon>
        <taxon>Thermoprotei</taxon>
        <taxon>Sulfolobales</taxon>
        <taxon>Sulfolobaceae</taxon>
        <taxon>Sulfuracidifex</taxon>
    </lineage>
</organism>
<gene>
    <name evidence="6" type="ORF">IC006_0726</name>
    <name evidence="7" type="ORF">IC007_0699</name>
</gene>
<dbReference type="GeneID" id="41717115"/>
<dbReference type="InterPro" id="IPR050319">
    <property type="entry name" value="ABC_transp_ATP-bind"/>
</dbReference>